<accession>A0A1I1SLS0</accession>
<proteinExistence type="predicted"/>
<organism evidence="1 2">
    <name type="scientific">Roseivivax sediminis</name>
    <dbReference type="NCBI Taxonomy" id="936889"/>
    <lineage>
        <taxon>Bacteria</taxon>
        <taxon>Pseudomonadati</taxon>
        <taxon>Pseudomonadota</taxon>
        <taxon>Alphaproteobacteria</taxon>
        <taxon>Rhodobacterales</taxon>
        <taxon>Roseobacteraceae</taxon>
        <taxon>Roseivivax</taxon>
    </lineage>
</organism>
<keyword evidence="2" id="KW-1185">Reference proteome</keyword>
<dbReference type="RefSeq" id="WP_188129568.1">
    <property type="nucleotide sequence ID" value="NZ_FOMS01000001.1"/>
</dbReference>
<protein>
    <submittedName>
        <fullName evidence="1">Uncharacterized protein</fullName>
    </submittedName>
</protein>
<evidence type="ECO:0000313" key="1">
    <source>
        <dbReference type="EMBL" id="SFD47414.1"/>
    </source>
</evidence>
<gene>
    <name evidence="1" type="ORF">SAMN04515678_101229</name>
</gene>
<dbReference type="AlphaFoldDB" id="A0A1I1SLS0"/>
<dbReference type="Proteomes" id="UP000325289">
    <property type="component" value="Unassembled WGS sequence"/>
</dbReference>
<reference evidence="1 2" key="1">
    <citation type="submission" date="2016-10" db="EMBL/GenBank/DDBJ databases">
        <authorList>
            <person name="Varghese N."/>
            <person name="Submissions S."/>
        </authorList>
    </citation>
    <scope>NUCLEOTIDE SEQUENCE [LARGE SCALE GENOMIC DNA]</scope>
    <source>
        <strain evidence="2">YIM D21,KCTC 23444,ACCC 10710</strain>
    </source>
</reference>
<name>A0A1I1SLS0_9RHOB</name>
<dbReference type="EMBL" id="FOMS01000001">
    <property type="protein sequence ID" value="SFD47414.1"/>
    <property type="molecule type" value="Genomic_DNA"/>
</dbReference>
<evidence type="ECO:0000313" key="2">
    <source>
        <dbReference type="Proteomes" id="UP000325289"/>
    </source>
</evidence>
<sequence length="52" mass="5409">MKAMLLAFAATAVITVGAWYTLTHIVDWSAADRAASGEAVRLGGSGPDDEDE</sequence>